<dbReference type="InterPro" id="IPR008271">
    <property type="entry name" value="Ser/Thr_kinase_AS"/>
</dbReference>
<dbReference type="PANTHER" id="PTHR44167:SF18">
    <property type="entry name" value="PROTEIN KINASE DOMAIN-CONTAINING PROTEIN"/>
    <property type="match status" value="1"/>
</dbReference>
<dbReference type="PROSITE" id="PS50011">
    <property type="entry name" value="PROTEIN_KINASE_DOM"/>
    <property type="match status" value="1"/>
</dbReference>
<sequence>MDAQKIKDKQFLTRNNFMIVKDLGAGAYGRVYLAHHQDFGIVAAKIVDSDKFDYSEWEASGKLKEAACPFIVKFIAANEFQEKLVVILMEYANAKSLQTIMDDYSRDITMPSYRALAKQLLEGIRAVHDAKLIHRDIKPENIMLNSEYGNTQVKIVDFGLVKFNDHGIIDMSIAGTPFYSSPELLFGNQDKNNKIDMWSVGCVLYQLAYHKLPIAHETHEKFLQNLRDRRIEQPSHIKDNLLHNLLMNLLDFNPITRLSAQKALQHQFFTSQDAQSQITTEAYQIAQNVLQSKQNGNIQITQFDYDQTYICPTSEIMTFLKMNPESELQQIYSSYQQNHSSSSSSSPSIQQLLQQQSPIIQNPQLNQLNQSPHVIYSPNSNQSPLTQQPSQVLQSYLLRPIPQINLIHKQEIKPSYDLLENPDTICPKNNILFMDLEDDNLTIYCCTWNLQGKLPSEEMLQFLPLGNYDVYAIATQECQRSIAV</sequence>
<evidence type="ECO:0000313" key="7">
    <source>
        <dbReference type="Proteomes" id="UP000324800"/>
    </source>
</evidence>
<comment type="caution">
    <text evidence="6">The sequence shown here is derived from an EMBL/GenBank/DDBJ whole genome shotgun (WGS) entry which is preliminary data.</text>
</comment>
<protein>
    <submittedName>
        <fullName evidence="6">Putative serine/threonine-protein kinase ATG1a</fullName>
    </submittedName>
</protein>
<organism evidence="6 7">
    <name type="scientific">Streblomastix strix</name>
    <dbReference type="NCBI Taxonomy" id="222440"/>
    <lineage>
        <taxon>Eukaryota</taxon>
        <taxon>Metamonada</taxon>
        <taxon>Preaxostyla</taxon>
        <taxon>Oxymonadida</taxon>
        <taxon>Streblomastigidae</taxon>
        <taxon>Streblomastix</taxon>
    </lineage>
</organism>
<keyword evidence="1 3" id="KW-0547">Nucleotide-binding</keyword>
<evidence type="ECO:0000256" key="3">
    <source>
        <dbReference type="PROSITE-ProRule" id="PRU10141"/>
    </source>
</evidence>
<dbReference type="Pfam" id="PF00069">
    <property type="entry name" value="Pkinase"/>
    <property type="match status" value="1"/>
</dbReference>
<dbReference type="InterPro" id="IPR000719">
    <property type="entry name" value="Prot_kinase_dom"/>
</dbReference>
<dbReference type="Proteomes" id="UP000324800">
    <property type="component" value="Unassembled WGS sequence"/>
</dbReference>
<dbReference type="PANTHER" id="PTHR44167">
    <property type="entry name" value="OVARIAN-SPECIFIC SERINE/THREONINE-PROTEIN KINASE LOK-RELATED"/>
    <property type="match status" value="1"/>
</dbReference>
<dbReference type="Gene3D" id="1.10.510.10">
    <property type="entry name" value="Transferase(Phosphotransferase) domain 1"/>
    <property type="match status" value="1"/>
</dbReference>
<dbReference type="GO" id="GO:0005634">
    <property type="term" value="C:nucleus"/>
    <property type="evidence" value="ECO:0007669"/>
    <property type="project" value="TreeGrafter"/>
</dbReference>
<dbReference type="GO" id="GO:0005524">
    <property type="term" value="F:ATP binding"/>
    <property type="evidence" value="ECO:0007669"/>
    <property type="project" value="UniProtKB-UniRule"/>
</dbReference>
<proteinExistence type="inferred from homology"/>
<reference evidence="6 7" key="1">
    <citation type="submission" date="2019-03" db="EMBL/GenBank/DDBJ databases">
        <title>Single cell metagenomics reveals metabolic interactions within the superorganism composed of flagellate Streblomastix strix and complex community of Bacteroidetes bacteria on its surface.</title>
        <authorList>
            <person name="Treitli S.C."/>
            <person name="Kolisko M."/>
            <person name="Husnik F."/>
            <person name="Keeling P."/>
            <person name="Hampl V."/>
        </authorList>
    </citation>
    <scope>NUCLEOTIDE SEQUENCE [LARGE SCALE GENOMIC DNA]</scope>
    <source>
        <strain evidence="6">ST1C</strain>
    </source>
</reference>
<evidence type="ECO:0000256" key="1">
    <source>
        <dbReference type="ARBA" id="ARBA00022741"/>
    </source>
</evidence>
<dbReference type="PROSITE" id="PS00107">
    <property type="entry name" value="PROTEIN_KINASE_ATP"/>
    <property type="match status" value="1"/>
</dbReference>
<dbReference type="CDD" id="cd14014">
    <property type="entry name" value="STKc_PknB_like"/>
    <property type="match status" value="1"/>
</dbReference>
<comment type="similarity">
    <text evidence="4">Belongs to the protein kinase superfamily.</text>
</comment>
<feature type="domain" description="Protein kinase" evidence="5">
    <location>
        <begin position="17"/>
        <end position="269"/>
    </location>
</feature>
<keyword evidence="6" id="KW-0418">Kinase</keyword>
<evidence type="ECO:0000259" key="5">
    <source>
        <dbReference type="PROSITE" id="PS50011"/>
    </source>
</evidence>
<dbReference type="InterPro" id="IPR011009">
    <property type="entry name" value="Kinase-like_dom_sf"/>
</dbReference>
<dbReference type="GO" id="GO:0005737">
    <property type="term" value="C:cytoplasm"/>
    <property type="evidence" value="ECO:0007669"/>
    <property type="project" value="TreeGrafter"/>
</dbReference>
<evidence type="ECO:0000256" key="4">
    <source>
        <dbReference type="RuleBase" id="RU000304"/>
    </source>
</evidence>
<accession>A0A5J4WQS8</accession>
<keyword evidence="2 3" id="KW-0067">ATP-binding</keyword>
<dbReference type="GO" id="GO:0044773">
    <property type="term" value="P:mitotic DNA damage checkpoint signaling"/>
    <property type="evidence" value="ECO:0007669"/>
    <property type="project" value="TreeGrafter"/>
</dbReference>
<keyword evidence="4" id="KW-0723">Serine/threonine-protein kinase</keyword>
<dbReference type="InterPro" id="IPR017441">
    <property type="entry name" value="Protein_kinase_ATP_BS"/>
</dbReference>
<name>A0A5J4WQS8_9EUKA</name>
<dbReference type="AlphaFoldDB" id="A0A5J4WQS8"/>
<dbReference type="EMBL" id="SNRW01001179">
    <property type="protein sequence ID" value="KAA6397444.1"/>
    <property type="molecule type" value="Genomic_DNA"/>
</dbReference>
<dbReference type="PROSITE" id="PS00108">
    <property type="entry name" value="PROTEIN_KINASE_ST"/>
    <property type="match status" value="1"/>
</dbReference>
<dbReference type="GO" id="GO:0004674">
    <property type="term" value="F:protein serine/threonine kinase activity"/>
    <property type="evidence" value="ECO:0007669"/>
    <property type="project" value="UniProtKB-KW"/>
</dbReference>
<evidence type="ECO:0000313" key="6">
    <source>
        <dbReference type="EMBL" id="KAA6397444.1"/>
    </source>
</evidence>
<dbReference type="SUPFAM" id="SSF56112">
    <property type="entry name" value="Protein kinase-like (PK-like)"/>
    <property type="match status" value="1"/>
</dbReference>
<evidence type="ECO:0000256" key="2">
    <source>
        <dbReference type="ARBA" id="ARBA00022840"/>
    </source>
</evidence>
<keyword evidence="6" id="KW-0808">Transferase</keyword>
<gene>
    <name evidence="6" type="ORF">EZS28_007035</name>
</gene>
<dbReference type="SMART" id="SM00220">
    <property type="entry name" value="S_TKc"/>
    <property type="match status" value="1"/>
</dbReference>
<feature type="binding site" evidence="3">
    <location>
        <position position="45"/>
    </location>
    <ligand>
        <name>ATP</name>
        <dbReference type="ChEBI" id="CHEBI:30616"/>
    </ligand>
</feature>